<feature type="region of interest" description="Disordered" evidence="1">
    <location>
        <begin position="72"/>
        <end position="98"/>
    </location>
</feature>
<evidence type="ECO:0000313" key="2">
    <source>
        <dbReference type="EMBL" id="RKF65211.1"/>
    </source>
</evidence>
<dbReference type="Proteomes" id="UP000286134">
    <property type="component" value="Unassembled WGS sequence"/>
</dbReference>
<dbReference type="AlphaFoldDB" id="A0A420I6B3"/>
<dbReference type="PANTHER" id="PTHR47789">
    <property type="entry name" value="LAS SEVENTEEN-BINDING PROTEIN 5"/>
    <property type="match status" value="1"/>
</dbReference>
<reference evidence="2 3" key="1">
    <citation type="journal article" date="2018" name="BMC Genomics">
        <title>Comparative genome analyses reveal sequence features reflecting distinct modes of host-adaptation between dicot and monocot powdery mildew.</title>
        <authorList>
            <person name="Wu Y."/>
            <person name="Ma X."/>
            <person name="Pan Z."/>
            <person name="Kale S.D."/>
            <person name="Song Y."/>
            <person name="King H."/>
            <person name="Zhang Q."/>
            <person name="Presley C."/>
            <person name="Deng X."/>
            <person name="Wei C.I."/>
            <person name="Xiao S."/>
        </authorList>
    </citation>
    <scope>NUCLEOTIDE SEQUENCE [LARGE SCALE GENOMIC DNA]</scope>
    <source>
        <strain evidence="2">UMSG2</strain>
    </source>
</reference>
<keyword evidence="3" id="KW-1185">Reference proteome</keyword>
<name>A0A420I6B3_9PEZI</name>
<dbReference type="GO" id="GO:0007015">
    <property type="term" value="P:actin filament organization"/>
    <property type="evidence" value="ECO:0007669"/>
    <property type="project" value="InterPro"/>
</dbReference>
<feature type="region of interest" description="Disordered" evidence="1">
    <location>
        <begin position="297"/>
        <end position="323"/>
    </location>
</feature>
<dbReference type="OrthoDB" id="10540652at2759"/>
<proteinExistence type="predicted"/>
<dbReference type="PANTHER" id="PTHR47789:SF1">
    <property type="entry name" value="LAS SEVENTEEN-BINDING PROTEIN 5"/>
    <property type="match status" value="1"/>
</dbReference>
<comment type="caution">
    <text evidence="2">The sequence shown here is derived from an EMBL/GenBank/DDBJ whole genome shotgun (WGS) entry which is preliminary data.</text>
</comment>
<dbReference type="EMBL" id="MCFK01001145">
    <property type="protein sequence ID" value="RKF65211.1"/>
    <property type="molecule type" value="Genomic_DNA"/>
</dbReference>
<dbReference type="InterPro" id="IPR045007">
    <property type="entry name" value="LSB5"/>
</dbReference>
<dbReference type="GO" id="GO:0006897">
    <property type="term" value="P:endocytosis"/>
    <property type="evidence" value="ECO:0007669"/>
    <property type="project" value="InterPro"/>
</dbReference>
<feature type="compositionally biased region" description="Polar residues" evidence="1">
    <location>
        <begin position="312"/>
        <end position="321"/>
    </location>
</feature>
<feature type="compositionally biased region" description="Low complexity" evidence="1">
    <location>
        <begin position="72"/>
        <end position="85"/>
    </location>
</feature>
<protein>
    <submittedName>
        <fullName evidence="2">Putative vhs domain protein</fullName>
    </submittedName>
</protein>
<dbReference type="GO" id="GO:0030479">
    <property type="term" value="C:actin cortical patch"/>
    <property type="evidence" value="ECO:0007669"/>
    <property type="project" value="TreeGrafter"/>
</dbReference>
<evidence type="ECO:0000313" key="3">
    <source>
        <dbReference type="Proteomes" id="UP000286134"/>
    </source>
</evidence>
<organism evidence="2 3">
    <name type="scientific">Erysiphe neolycopersici</name>
    <dbReference type="NCBI Taxonomy" id="212602"/>
    <lineage>
        <taxon>Eukaryota</taxon>
        <taxon>Fungi</taxon>
        <taxon>Dikarya</taxon>
        <taxon>Ascomycota</taxon>
        <taxon>Pezizomycotina</taxon>
        <taxon>Leotiomycetes</taxon>
        <taxon>Erysiphales</taxon>
        <taxon>Erysiphaceae</taxon>
        <taxon>Erysiphe</taxon>
    </lineage>
</organism>
<evidence type="ECO:0000256" key="1">
    <source>
        <dbReference type="SAM" id="MobiDB-lite"/>
    </source>
</evidence>
<dbReference type="GO" id="GO:0051666">
    <property type="term" value="P:actin cortical patch localization"/>
    <property type="evidence" value="ECO:0007669"/>
    <property type="project" value="TreeGrafter"/>
</dbReference>
<gene>
    <name evidence="2" type="ORF">OnM2_011011</name>
</gene>
<sequence length="382" mass="43598">MPNSNYYVQRKCWSLFKSWSKFKYTNGLIDLAYLYQGVNQNDLLSVPINYQIPDEVDRKFCTLVNGKSRNSYLGSSKNSSSLKVSIDSDKPKEQGPSNFVLDDHREAIKIRIALSVMHSVNLMNALKEFNGANGPTYISEAHNESNKKEAIKKFKKDEAQIKILEREALNNKNRGEGLNQYDRAQALARHHKAEASNKCKKDEAHIELIRTINYRAKNCREFRGMILDYTDKITSSEWLGPLLFVNELLISALKMYKSIIQPVGAEFNFNEKEEEDVTPQKDKQRENQIASKKIGLSFANPSQNEAERQKASQKCDTTQISQDDENNPFVKFAGIGPFVEMSPSHIPFRTRSQLSTSDDFFSVTDPFCDNTYPLSNNPFSSK</sequence>
<accession>A0A420I6B3</accession>